<evidence type="ECO:0000256" key="8">
    <source>
        <dbReference type="ARBA" id="ARBA00022917"/>
    </source>
</evidence>
<dbReference type="HAMAP" id="MF_00255">
    <property type="entry name" value="Gly_tRNA_synth_beta"/>
    <property type="match status" value="1"/>
</dbReference>
<evidence type="ECO:0000256" key="11">
    <source>
        <dbReference type="HAMAP-Rule" id="MF_00255"/>
    </source>
</evidence>
<evidence type="ECO:0000256" key="6">
    <source>
        <dbReference type="ARBA" id="ARBA00022741"/>
    </source>
</evidence>
<evidence type="ECO:0000256" key="10">
    <source>
        <dbReference type="ARBA" id="ARBA00047937"/>
    </source>
</evidence>
<evidence type="ECO:0000256" key="2">
    <source>
        <dbReference type="ARBA" id="ARBA00008226"/>
    </source>
</evidence>
<evidence type="ECO:0000256" key="4">
    <source>
        <dbReference type="ARBA" id="ARBA00022490"/>
    </source>
</evidence>
<accession>A0A8G2BMB7</accession>
<dbReference type="InterPro" id="IPR006194">
    <property type="entry name" value="Gly-tRNA-synth_heterodimer"/>
</dbReference>
<keyword evidence="5 11" id="KW-0436">Ligase</keyword>
<dbReference type="RefSeq" id="WP_093154295.1">
    <property type="nucleotide sequence ID" value="NZ_FNBW01000020.1"/>
</dbReference>
<evidence type="ECO:0000256" key="1">
    <source>
        <dbReference type="ARBA" id="ARBA00004496"/>
    </source>
</evidence>
<comment type="subcellular location">
    <subcellularLocation>
        <location evidence="1 11">Cytoplasm</location>
    </subcellularLocation>
</comment>
<comment type="catalytic activity">
    <reaction evidence="10 11">
        <text>tRNA(Gly) + glycine + ATP = glycyl-tRNA(Gly) + AMP + diphosphate</text>
        <dbReference type="Rhea" id="RHEA:16013"/>
        <dbReference type="Rhea" id="RHEA-COMP:9664"/>
        <dbReference type="Rhea" id="RHEA-COMP:9683"/>
        <dbReference type="ChEBI" id="CHEBI:30616"/>
        <dbReference type="ChEBI" id="CHEBI:33019"/>
        <dbReference type="ChEBI" id="CHEBI:57305"/>
        <dbReference type="ChEBI" id="CHEBI:78442"/>
        <dbReference type="ChEBI" id="CHEBI:78522"/>
        <dbReference type="ChEBI" id="CHEBI:456215"/>
        <dbReference type="EC" id="6.1.1.14"/>
    </reaction>
</comment>
<dbReference type="GO" id="GO:0006426">
    <property type="term" value="P:glycyl-tRNA aminoacylation"/>
    <property type="evidence" value="ECO:0007669"/>
    <property type="project" value="UniProtKB-UniRule"/>
</dbReference>
<gene>
    <name evidence="11" type="primary">glyS</name>
    <name evidence="13" type="ORF">SAMN05660686_04708</name>
</gene>
<dbReference type="GO" id="GO:0005829">
    <property type="term" value="C:cytosol"/>
    <property type="evidence" value="ECO:0007669"/>
    <property type="project" value="TreeGrafter"/>
</dbReference>
<dbReference type="InterPro" id="IPR008909">
    <property type="entry name" value="DALR_anticod-bd"/>
</dbReference>
<evidence type="ECO:0000256" key="7">
    <source>
        <dbReference type="ARBA" id="ARBA00022840"/>
    </source>
</evidence>
<dbReference type="Proteomes" id="UP000198615">
    <property type="component" value="Unassembled WGS sequence"/>
</dbReference>
<reference evidence="13 14" key="1">
    <citation type="submission" date="2016-10" db="EMBL/GenBank/DDBJ databases">
        <authorList>
            <person name="Varghese N."/>
            <person name="Submissions S."/>
        </authorList>
    </citation>
    <scope>NUCLEOTIDE SEQUENCE [LARGE SCALE GENOMIC DNA]</scope>
    <source>
        <strain evidence="13 14">DSM 18839</strain>
    </source>
</reference>
<dbReference type="GO" id="GO:0005524">
    <property type="term" value="F:ATP binding"/>
    <property type="evidence" value="ECO:0007669"/>
    <property type="project" value="UniProtKB-UniRule"/>
</dbReference>
<evidence type="ECO:0000313" key="14">
    <source>
        <dbReference type="Proteomes" id="UP000198615"/>
    </source>
</evidence>
<keyword evidence="8 11" id="KW-0648">Protein biosynthesis</keyword>
<evidence type="ECO:0000259" key="12">
    <source>
        <dbReference type="Pfam" id="PF05746"/>
    </source>
</evidence>
<dbReference type="EC" id="6.1.1.14" evidence="11"/>
<evidence type="ECO:0000256" key="9">
    <source>
        <dbReference type="ARBA" id="ARBA00023146"/>
    </source>
</evidence>
<evidence type="ECO:0000256" key="5">
    <source>
        <dbReference type="ARBA" id="ARBA00022598"/>
    </source>
</evidence>
<dbReference type="GO" id="GO:0006420">
    <property type="term" value="P:arginyl-tRNA aminoacylation"/>
    <property type="evidence" value="ECO:0007669"/>
    <property type="project" value="InterPro"/>
</dbReference>
<dbReference type="PANTHER" id="PTHR30075:SF2">
    <property type="entry name" value="GLYCINE--TRNA LIGASE, CHLOROPLASTIC_MITOCHONDRIAL 2"/>
    <property type="match status" value="1"/>
</dbReference>
<dbReference type="NCBIfam" id="TIGR00211">
    <property type="entry name" value="glyS"/>
    <property type="match status" value="1"/>
</dbReference>
<comment type="similarity">
    <text evidence="2 11">Belongs to the class-II aminoacyl-tRNA synthetase family.</text>
</comment>
<dbReference type="GO" id="GO:0004820">
    <property type="term" value="F:glycine-tRNA ligase activity"/>
    <property type="evidence" value="ECO:0007669"/>
    <property type="project" value="UniProtKB-UniRule"/>
</dbReference>
<sequence length="697" mass="75787">MAELLLELFSEEIPARMQARAAEDLKGLVTGKLKAAGLEFSSADAYVTPRRLTLVVDGLPDKQPDVSEERRGPRVDAPEKAIQGFLGSTGLTLDQCEKRDTGKGEFWFVVIEKKGAATADVLPEIILSSIRELPWPKSMRWGRNTFRWVRPLHHILAVFDGAVLDGGLDLGETQLTFTGETRGHRFLAPDAVTVGSFHEYRTEIGGAFVMLDREDRKEAILAEAKALCEAEGLVLRDDPGLLDEVCGLVEWPVPLMGRIDAEFMSVPPEVLVTSMRSHQKYFAVEKPDGTLADRFILVSNMASEETRNANITAGNEKVLRARLSDAKFFWDQDRAVKLADRRDALRDVKFYDKLGTMADKVERVSQLAAEIAPMVGADADTARHAATLAKADLTTGMVGEFPELQGLMGRYYALDAGEDAQVADAIAQHYSPVGPTDTCPTAPVSVAVAMADKIDTLVGFFAIGETPTGSKDPFALRRAALGVIRLIIENGLRISLLPLFAQARARIAGAEGAAEADAKLLDFFADRLKVHLREQGVRHDLIAAVFELGGEDDLVRLLARVHALADFLATDDGANLLAGYRRASNILRAEEKKDGPFSATEETFADRIDPSILAQAEETALYDAVRAADTEIGNHLAAEAFTSAMASLSNLRGPIDAFFDAVTVNADDAALRTNRLRLLDAVRTAMGNIADFSRVEG</sequence>
<organism evidence="13 14">
    <name type="scientific">Thalassobaculum litoreum DSM 18839</name>
    <dbReference type="NCBI Taxonomy" id="1123362"/>
    <lineage>
        <taxon>Bacteria</taxon>
        <taxon>Pseudomonadati</taxon>
        <taxon>Pseudomonadota</taxon>
        <taxon>Alphaproteobacteria</taxon>
        <taxon>Rhodospirillales</taxon>
        <taxon>Thalassobaculaceae</taxon>
        <taxon>Thalassobaculum</taxon>
    </lineage>
</organism>
<dbReference type="PROSITE" id="PS50861">
    <property type="entry name" value="AA_TRNA_LIGASE_II_GLYAB"/>
    <property type="match status" value="1"/>
</dbReference>
<dbReference type="SUPFAM" id="SSF109604">
    <property type="entry name" value="HD-domain/PDEase-like"/>
    <property type="match status" value="1"/>
</dbReference>
<keyword evidence="6 11" id="KW-0547">Nucleotide-binding</keyword>
<keyword evidence="4 11" id="KW-0963">Cytoplasm</keyword>
<name>A0A8G2BMB7_9PROT</name>
<comment type="subunit">
    <text evidence="3 11">Tetramer of two alpha and two beta subunits.</text>
</comment>
<proteinExistence type="inferred from homology"/>
<dbReference type="Pfam" id="PF02092">
    <property type="entry name" value="tRNA_synt_2f"/>
    <property type="match status" value="1"/>
</dbReference>
<keyword evidence="14" id="KW-1185">Reference proteome</keyword>
<comment type="caution">
    <text evidence="13">The sequence shown here is derived from an EMBL/GenBank/DDBJ whole genome shotgun (WGS) entry which is preliminary data.</text>
</comment>
<dbReference type="GO" id="GO:0004814">
    <property type="term" value="F:arginine-tRNA ligase activity"/>
    <property type="evidence" value="ECO:0007669"/>
    <property type="project" value="InterPro"/>
</dbReference>
<protein>
    <recommendedName>
        <fullName evidence="11">Glycine--tRNA ligase beta subunit</fullName>
        <ecNumber evidence="11">6.1.1.14</ecNumber>
    </recommendedName>
    <alternativeName>
        <fullName evidence="11">Glycyl-tRNA synthetase beta subunit</fullName>
        <shortName evidence="11">GlyRS</shortName>
    </alternativeName>
</protein>
<keyword evidence="7 11" id="KW-0067">ATP-binding</keyword>
<feature type="domain" description="DALR anticodon binding" evidence="12">
    <location>
        <begin position="578"/>
        <end position="688"/>
    </location>
</feature>
<evidence type="ECO:0000256" key="3">
    <source>
        <dbReference type="ARBA" id="ARBA00011209"/>
    </source>
</evidence>
<dbReference type="AlphaFoldDB" id="A0A8G2BMB7"/>
<dbReference type="OrthoDB" id="9775440at2"/>
<evidence type="ECO:0000313" key="13">
    <source>
        <dbReference type="EMBL" id="SDG52294.1"/>
    </source>
</evidence>
<dbReference type="Pfam" id="PF05746">
    <property type="entry name" value="DALR_1"/>
    <property type="match status" value="1"/>
</dbReference>
<dbReference type="InterPro" id="IPR015944">
    <property type="entry name" value="Gly-tRNA-synth_bsu"/>
</dbReference>
<dbReference type="PANTHER" id="PTHR30075">
    <property type="entry name" value="GLYCYL-TRNA SYNTHETASE"/>
    <property type="match status" value="1"/>
</dbReference>
<keyword evidence="9 11" id="KW-0030">Aminoacyl-tRNA synthetase</keyword>
<dbReference type="EMBL" id="FNBW01000020">
    <property type="protein sequence ID" value="SDG52294.1"/>
    <property type="molecule type" value="Genomic_DNA"/>
</dbReference>
<dbReference type="PRINTS" id="PR01045">
    <property type="entry name" value="TRNASYNTHGB"/>
</dbReference>